<reference evidence="3 4" key="1">
    <citation type="journal article" date="2023" name="Plants (Basel)">
        <title>Bridging the Gap: Combining Genomics and Transcriptomics Approaches to Understand Stylosanthes scabra, an Orphan Legume from the Brazilian Caatinga.</title>
        <authorList>
            <person name="Ferreira-Neto J.R.C."/>
            <person name="da Silva M.D."/>
            <person name="Binneck E."/>
            <person name="de Melo N.F."/>
            <person name="da Silva R.H."/>
            <person name="de Melo A.L.T.M."/>
            <person name="Pandolfi V."/>
            <person name="Bustamante F.O."/>
            <person name="Brasileiro-Vidal A.C."/>
            <person name="Benko-Iseppon A.M."/>
        </authorList>
    </citation>
    <scope>NUCLEOTIDE SEQUENCE [LARGE SCALE GENOMIC DNA]</scope>
    <source>
        <tissue evidence="3">Leaves</tissue>
    </source>
</reference>
<dbReference type="Pfam" id="PF25896">
    <property type="entry name" value="HTH_AT3G52170"/>
    <property type="match status" value="1"/>
</dbReference>
<feature type="region of interest" description="Disordered" evidence="1">
    <location>
        <begin position="369"/>
        <end position="424"/>
    </location>
</feature>
<feature type="domain" description="AT3G52170-like helix-turn-helix" evidence="2">
    <location>
        <begin position="31"/>
        <end position="79"/>
    </location>
</feature>
<organism evidence="3 4">
    <name type="scientific">Stylosanthes scabra</name>
    <dbReference type="NCBI Taxonomy" id="79078"/>
    <lineage>
        <taxon>Eukaryota</taxon>
        <taxon>Viridiplantae</taxon>
        <taxon>Streptophyta</taxon>
        <taxon>Embryophyta</taxon>
        <taxon>Tracheophyta</taxon>
        <taxon>Spermatophyta</taxon>
        <taxon>Magnoliopsida</taxon>
        <taxon>eudicotyledons</taxon>
        <taxon>Gunneridae</taxon>
        <taxon>Pentapetalae</taxon>
        <taxon>rosids</taxon>
        <taxon>fabids</taxon>
        <taxon>Fabales</taxon>
        <taxon>Fabaceae</taxon>
        <taxon>Papilionoideae</taxon>
        <taxon>50 kb inversion clade</taxon>
        <taxon>dalbergioids sensu lato</taxon>
        <taxon>Dalbergieae</taxon>
        <taxon>Pterocarpus clade</taxon>
        <taxon>Stylosanthes</taxon>
    </lineage>
</organism>
<dbReference type="PANTHER" id="PTHR34568">
    <property type="entry name" value="RRM DOMAIN-CONTAINING PROTEIN"/>
    <property type="match status" value="1"/>
</dbReference>
<accession>A0ABU6QAL2</accession>
<evidence type="ECO:0000313" key="3">
    <source>
        <dbReference type="EMBL" id="MED6108873.1"/>
    </source>
</evidence>
<feature type="compositionally biased region" description="Polar residues" evidence="1">
    <location>
        <begin position="389"/>
        <end position="424"/>
    </location>
</feature>
<dbReference type="InterPro" id="IPR058941">
    <property type="entry name" value="HTH_AT3G52170-like"/>
</dbReference>
<dbReference type="PANTHER" id="PTHR34568:SF1">
    <property type="entry name" value="DNA BINDING PROTEIN"/>
    <property type="match status" value="1"/>
</dbReference>
<feature type="region of interest" description="Disordered" evidence="1">
    <location>
        <begin position="116"/>
        <end position="140"/>
    </location>
</feature>
<keyword evidence="4" id="KW-1185">Reference proteome</keyword>
<sequence>MHSVKVGWVGQTFALAKRNESDGRKSRIRRSKEERKAMVETFIKKYQESNNGNFPSLNLTHKEVGGSFYTVREIVRDIIQENRVLGPAKFSLQELTSDHFYDHNPLGSIATEPQSVLAASSSKNHLEESKSMGTTGNGYHTRAEHREVDNGHLVNVSQVDIINEETVEATVVSDGYYGGFEHQEVDKNHITEDSQVDETDNAIGESTAVSGEPYDGAENQIVDKGQVINGSQVDVTKKEFNEASIPEVHVNESNKQTEKELATASTPKAKVNPVTEDLIVETFPLRPVASTKDGIEVLGELRDSSSSPENDIEVLELKEHQEGSEVNGIEPPKMTSSVDERIEDGVKNHILTNTGQDEVKKLGGTLVESTEQSIHQETFSRESEACTEPQVQVSHDNPTSEASNPNQQVDGAKSSIQDDGQAKTVTSTCTEKSKLSEEGLQKVNKLKVDGKISGNSQIRSNATLDRINLESWDAKKETNPLVAFFKAIVDAVVKLLTE</sequence>
<dbReference type="EMBL" id="JASCZI010000112">
    <property type="protein sequence ID" value="MED6108873.1"/>
    <property type="molecule type" value="Genomic_DNA"/>
</dbReference>
<comment type="caution">
    <text evidence="3">The sequence shown here is derived from an EMBL/GenBank/DDBJ whole genome shotgun (WGS) entry which is preliminary data.</text>
</comment>
<dbReference type="Proteomes" id="UP001341840">
    <property type="component" value="Unassembled WGS sequence"/>
</dbReference>
<name>A0ABU6QAL2_9FABA</name>
<dbReference type="InterPro" id="IPR058942">
    <property type="entry name" value="AT3G52170-like"/>
</dbReference>
<evidence type="ECO:0000313" key="4">
    <source>
        <dbReference type="Proteomes" id="UP001341840"/>
    </source>
</evidence>
<evidence type="ECO:0000259" key="2">
    <source>
        <dbReference type="Pfam" id="PF25896"/>
    </source>
</evidence>
<protein>
    <recommendedName>
        <fullName evidence="2">AT3G52170-like helix-turn-helix domain-containing protein</fullName>
    </recommendedName>
</protein>
<gene>
    <name evidence="3" type="ORF">PIB30_028337</name>
</gene>
<evidence type="ECO:0000256" key="1">
    <source>
        <dbReference type="SAM" id="MobiDB-lite"/>
    </source>
</evidence>
<proteinExistence type="predicted"/>